<evidence type="ECO:0000259" key="2">
    <source>
        <dbReference type="Pfam" id="PF02470"/>
    </source>
</evidence>
<protein>
    <submittedName>
        <fullName evidence="3">MlaD family protein</fullName>
    </submittedName>
</protein>
<reference evidence="3 4" key="1">
    <citation type="submission" date="2022-06" db="EMBL/GenBank/DDBJ databases">
        <title>Paraconexibacter antarcticus.</title>
        <authorList>
            <person name="Kim C.S."/>
        </authorList>
    </citation>
    <scope>NUCLEOTIDE SEQUENCE [LARGE SCALE GENOMIC DNA]</scope>
    <source>
        <strain evidence="3 4">02-257</strain>
    </source>
</reference>
<proteinExistence type="predicted"/>
<gene>
    <name evidence="3" type="ORF">NBH00_08275</name>
</gene>
<dbReference type="EMBL" id="CP098502">
    <property type="protein sequence ID" value="UTI66189.1"/>
    <property type="molecule type" value="Genomic_DNA"/>
</dbReference>
<keyword evidence="1" id="KW-1133">Transmembrane helix</keyword>
<keyword evidence="1" id="KW-0472">Membrane</keyword>
<dbReference type="InterPro" id="IPR003399">
    <property type="entry name" value="Mce/MlaD"/>
</dbReference>
<feature type="transmembrane region" description="Helical" evidence="1">
    <location>
        <begin position="12"/>
        <end position="36"/>
    </location>
</feature>
<feature type="domain" description="Mce/MlaD" evidence="2">
    <location>
        <begin position="39"/>
        <end position="117"/>
    </location>
</feature>
<accession>A0ABY5E050</accession>
<evidence type="ECO:0000313" key="3">
    <source>
        <dbReference type="EMBL" id="UTI66189.1"/>
    </source>
</evidence>
<dbReference type="Proteomes" id="UP001056035">
    <property type="component" value="Chromosome"/>
</dbReference>
<name>A0ABY5E050_9ACTN</name>
<keyword evidence="4" id="KW-1185">Reference proteome</keyword>
<dbReference type="Pfam" id="PF02470">
    <property type="entry name" value="MlaD"/>
    <property type="match status" value="1"/>
</dbReference>
<dbReference type="RefSeq" id="WP_254572864.1">
    <property type="nucleotide sequence ID" value="NZ_CP098502.1"/>
</dbReference>
<dbReference type="InterPro" id="IPR052336">
    <property type="entry name" value="MlaD_Phospholipid_Transporter"/>
</dbReference>
<organism evidence="3 4">
    <name type="scientific">Paraconexibacter antarcticus</name>
    <dbReference type="NCBI Taxonomy" id="2949664"/>
    <lineage>
        <taxon>Bacteria</taxon>
        <taxon>Bacillati</taxon>
        <taxon>Actinomycetota</taxon>
        <taxon>Thermoleophilia</taxon>
        <taxon>Solirubrobacterales</taxon>
        <taxon>Paraconexibacteraceae</taxon>
        <taxon>Paraconexibacter</taxon>
    </lineage>
</organism>
<dbReference type="PANTHER" id="PTHR33371">
    <property type="entry name" value="INTERMEMBRANE PHOSPHOLIPID TRANSPORT SYSTEM BINDING PROTEIN MLAD-RELATED"/>
    <property type="match status" value="1"/>
</dbReference>
<sequence length="502" mass="52875">MTRRAAHDPAAFRYGVITLIMLVVGIGAALIGHVPFRHGYEIRATFGTAAGGLRSGSPVRIAGVNVGKVTHVGRGPGGTALATLRITDAGRPIHRDATMRLRPRLFLGGNYFVDVHPGTPSSPELEAGGTVPIAQTAVAVEPDEVYSPLDADGRRGLQSIVRTTGGALSDGGARAVNRSLRSWPGALDGIAVSMRAARGRRPGDLSGFVASQARISRAFAIRDRRLAGLVEGFAGTAGALADRREALQSTLRRLDRLLRTSPPALREIRAALAPVRKLAGALRPALRAAPSTMDLAVPFLDRARPLVAPDALAALAADARPVVRDLDRLVPRAATLLGLAAPIARCVRDNIVPTLDSVVPDGPMTVDQPAWQELLHAFVGINASTGSFDGNGPGIRFLLGVGDNAIRTNTDVAGPVTQMLTKDRLLGTSPYYPADKAPPYRPDVPCESQQLPVLASRPAPPLPVQRRLRPGRGAVPSLADALATVRKMRTLLSQAPPAKRGR</sequence>
<evidence type="ECO:0000313" key="4">
    <source>
        <dbReference type="Proteomes" id="UP001056035"/>
    </source>
</evidence>
<keyword evidence="1" id="KW-0812">Transmembrane</keyword>
<evidence type="ECO:0000256" key="1">
    <source>
        <dbReference type="SAM" id="Phobius"/>
    </source>
</evidence>
<dbReference type="PANTHER" id="PTHR33371:SF4">
    <property type="entry name" value="INTERMEMBRANE PHOSPHOLIPID TRANSPORT SYSTEM BINDING PROTEIN MLAD"/>
    <property type="match status" value="1"/>
</dbReference>